<dbReference type="InterPro" id="IPR000618">
    <property type="entry name" value="Insect_cuticle"/>
</dbReference>
<accession>A0A9P0INV4</accession>
<feature type="signal peptide" evidence="3">
    <location>
        <begin position="1"/>
        <end position="19"/>
    </location>
</feature>
<feature type="compositionally biased region" description="Low complexity" evidence="2">
    <location>
        <begin position="253"/>
        <end position="266"/>
    </location>
</feature>
<feature type="compositionally biased region" description="Low complexity" evidence="2">
    <location>
        <begin position="556"/>
        <end position="630"/>
    </location>
</feature>
<dbReference type="GO" id="GO:0042302">
    <property type="term" value="F:structural constituent of cuticle"/>
    <property type="evidence" value="ECO:0007669"/>
    <property type="project" value="UniProtKB-UniRule"/>
</dbReference>
<feature type="compositionally biased region" description="Low complexity" evidence="2">
    <location>
        <begin position="431"/>
        <end position="459"/>
    </location>
</feature>
<dbReference type="PROSITE" id="PS51155">
    <property type="entry name" value="CHIT_BIND_RR_2"/>
    <property type="match status" value="1"/>
</dbReference>
<dbReference type="EMBL" id="OU895877">
    <property type="protein sequence ID" value="CAH1711135.1"/>
    <property type="molecule type" value="Genomic_DNA"/>
</dbReference>
<dbReference type="Proteomes" id="UP001153620">
    <property type="component" value="Chromosome 1"/>
</dbReference>
<feature type="compositionally biased region" description="Polar residues" evidence="2">
    <location>
        <begin position="210"/>
        <end position="221"/>
    </location>
</feature>
<reference evidence="4" key="2">
    <citation type="submission" date="2022-10" db="EMBL/GenBank/DDBJ databases">
        <authorList>
            <consortium name="ENA_rothamsted_submissions"/>
            <consortium name="culmorum"/>
            <person name="King R."/>
        </authorList>
    </citation>
    <scope>NUCLEOTIDE SEQUENCE</scope>
</reference>
<feature type="compositionally biased region" description="Gly residues" evidence="2">
    <location>
        <begin position="508"/>
        <end position="534"/>
    </location>
</feature>
<feature type="region of interest" description="Disordered" evidence="2">
    <location>
        <begin position="199"/>
        <end position="654"/>
    </location>
</feature>
<gene>
    <name evidence="4" type="ORF">CHIRRI_LOCUS1952</name>
</gene>
<feature type="compositionally biased region" description="Low complexity" evidence="2">
    <location>
        <begin position="389"/>
        <end position="404"/>
    </location>
</feature>
<proteinExistence type="predicted"/>
<keyword evidence="1" id="KW-0193">Cuticle</keyword>
<feature type="region of interest" description="Disordered" evidence="2">
    <location>
        <begin position="806"/>
        <end position="826"/>
    </location>
</feature>
<organism evidence="4 5">
    <name type="scientific">Chironomus riparius</name>
    <dbReference type="NCBI Taxonomy" id="315576"/>
    <lineage>
        <taxon>Eukaryota</taxon>
        <taxon>Metazoa</taxon>
        <taxon>Ecdysozoa</taxon>
        <taxon>Arthropoda</taxon>
        <taxon>Hexapoda</taxon>
        <taxon>Insecta</taxon>
        <taxon>Pterygota</taxon>
        <taxon>Neoptera</taxon>
        <taxon>Endopterygota</taxon>
        <taxon>Diptera</taxon>
        <taxon>Nematocera</taxon>
        <taxon>Chironomoidea</taxon>
        <taxon>Chironomidae</taxon>
        <taxon>Chironominae</taxon>
        <taxon>Chironomus</taxon>
    </lineage>
</organism>
<name>A0A9P0INV4_9DIPT</name>
<protein>
    <submittedName>
        <fullName evidence="4">Uncharacterized protein</fullName>
    </submittedName>
</protein>
<feature type="compositionally biased region" description="Low complexity" evidence="2">
    <location>
        <begin position="302"/>
        <end position="317"/>
    </location>
</feature>
<dbReference type="Pfam" id="PF00379">
    <property type="entry name" value="Chitin_bind_4"/>
    <property type="match status" value="1"/>
</dbReference>
<evidence type="ECO:0000313" key="4">
    <source>
        <dbReference type="EMBL" id="CAH1711135.1"/>
    </source>
</evidence>
<feature type="chain" id="PRO_5040292762" evidence="3">
    <location>
        <begin position="20"/>
        <end position="826"/>
    </location>
</feature>
<keyword evidence="5" id="KW-1185">Reference proteome</keyword>
<evidence type="ECO:0000256" key="1">
    <source>
        <dbReference type="PROSITE-ProRule" id="PRU00497"/>
    </source>
</evidence>
<sequence length="826" mass="90417">MNRIILLTTLLLHFSSASSRETIVSIDDKDKTQYHEVNFDTRSYNFGYEVGTNRQFHHEVRGNDGVTYGCFGYFDPDDKLLMTHYVADAHGYRLIESKKPVKIYPVVSDPKSPSLDKSENSIEPKMILTEWKDLYLPKGCRMIEDGHFSNNRNNADSNDLRNIPLPGIGITHTHNNPTQTQLSHGAGIGGQFTGAFGNTGSFNLGHGNVPAQNTNTQSNSHPDFPSEGSDDGTQDTQGSSVGGISESFENHNHNPSSSPNQPQESSHGFEHGGAFSFDHITGGHHIAHNHQTTSRKPGNYEHGGSFSHGHISGGHQISHNHETTSRKPGNHQHGGSFSHGHISGGHQISHNHETTSRKPSKPTSTTRRPGGSFTVGTENHQLGATWGHQNQGQGQNKPTTTTTKKPGHFEHGGSFSHGHVSGGHQIGATWGNQNQGQSQGQQQQNSSNHFEHGNTSGGHHTSGGNQGSNQGYYPSYESNEGYYRPDNSGSYNHQPGPHSPSYIHTSGPHGGQGGHGGNGGNGEQGGYGPNGPYGHGYEHHPGGYRPDPNNPDANCNHSSHQPHPTTHYPYPTTSSSTQSTTKKTTKTSTTTRRPNTEPTTYRPTPTKPTQTRPTRPNTYPTRPSSTPNPTGSQGGNIGVQPPSTRPPQYTPNPGLIFPGNHLPLFFVPFPFALAPTCPCYYMHSHNSNFSSQFPYGNVNAQWQSQNNQQQPQYAFGLIPVLFVPHCMPSSNYSNDIPGQYLQVPYPCAQCNYLQNHRDGRELFNENSNEVFSSSDSFKQVLAQAGVNSLDTFFVRSPPRRMRMKKLKRVQNNQEPKENETQEITSA</sequence>
<reference evidence="4" key="1">
    <citation type="submission" date="2022-01" db="EMBL/GenBank/DDBJ databases">
        <authorList>
            <person name="King R."/>
        </authorList>
    </citation>
    <scope>NUCLEOTIDE SEQUENCE</scope>
</reference>
<evidence type="ECO:0000313" key="5">
    <source>
        <dbReference type="Proteomes" id="UP001153620"/>
    </source>
</evidence>
<evidence type="ECO:0000256" key="3">
    <source>
        <dbReference type="SAM" id="SignalP"/>
    </source>
</evidence>
<evidence type="ECO:0000256" key="2">
    <source>
        <dbReference type="SAM" id="MobiDB-lite"/>
    </source>
</evidence>
<dbReference type="AlphaFoldDB" id="A0A9P0INV4"/>
<feature type="compositionally biased region" description="Low complexity" evidence="2">
    <location>
        <begin position="331"/>
        <end position="348"/>
    </location>
</feature>
<keyword evidence="3" id="KW-0732">Signal</keyword>